<keyword evidence="3" id="KW-1185">Reference proteome</keyword>
<protein>
    <submittedName>
        <fullName evidence="2">DNA binding domain protein</fullName>
    </submittedName>
</protein>
<dbReference type="InterPro" id="IPR021686">
    <property type="entry name" value="DUF3268"/>
</dbReference>
<feature type="compositionally biased region" description="Basic and acidic residues" evidence="1">
    <location>
        <begin position="138"/>
        <end position="153"/>
    </location>
</feature>
<accession>A0AAE8BQ81</accession>
<evidence type="ECO:0000256" key="1">
    <source>
        <dbReference type="SAM" id="MobiDB-lite"/>
    </source>
</evidence>
<feature type="region of interest" description="Disordered" evidence="1">
    <location>
        <begin position="138"/>
        <end position="161"/>
    </location>
</feature>
<evidence type="ECO:0000313" key="3">
    <source>
        <dbReference type="Proteomes" id="UP000828678"/>
    </source>
</evidence>
<dbReference type="Proteomes" id="UP000828678">
    <property type="component" value="Segment"/>
</dbReference>
<proteinExistence type="predicted"/>
<name>A0AAE8BQ81_9CAUD</name>
<organism evidence="2 3">
    <name type="scientific">Erwinia phage AH03</name>
    <dbReference type="NCBI Taxonomy" id="2869568"/>
    <lineage>
        <taxon>Viruses</taxon>
        <taxon>Duplodnaviria</taxon>
        <taxon>Heunggongvirae</taxon>
        <taxon>Uroviricota</taxon>
        <taxon>Caudoviricetes</taxon>
        <taxon>Ahotrevirus</taxon>
        <taxon>Ahotrevirus AH03</taxon>
    </lineage>
</organism>
<gene>
    <name evidence="2" type="primary">60</name>
    <name evidence="2" type="ORF">AH03_60</name>
</gene>
<dbReference type="Pfam" id="PF11672">
    <property type="entry name" value="DUF3268"/>
    <property type="match status" value="1"/>
</dbReference>
<dbReference type="EMBL" id="MZ501266">
    <property type="protein sequence ID" value="QZA70486.1"/>
    <property type="molecule type" value="Genomic_DNA"/>
</dbReference>
<reference evidence="2" key="1">
    <citation type="submission" date="2021-07" db="EMBL/GenBank/DDBJ databases">
        <authorList>
            <person name="Roth S.J."/>
            <person name="Krukonis G.P."/>
            <person name="Delesalle V.A."/>
        </authorList>
    </citation>
    <scope>NUCLEOTIDE SEQUENCE</scope>
</reference>
<sequence>MINNPLPEPKDCDHCNSTRVVFLKNHIKTERDSYVNAWWCRDCSALVSCHPGSRIPLGYMTDREGRRLRKLLHLTFDILWQHKYMTRDEAYCWLATALLKSRDDAHISRLSKAELRQAMVLCEKEVEFQKRVFERRKDKAQNKRNKDYAEHRKSVIRRQFS</sequence>
<evidence type="ECO:0000313" key="2">
    <source>
        <dbReference type="EMBL" id="QZA70486.1"/>
    </source>
</evidence>